<dbReference type="GO" id="GO:0016491">
    <property type="term" value="F:oxidoreductase activity"/>
    <property type="evidence" value="ECO:0007669"/>
    <property type="project" value="InterPro"/>
</dbReference>
<dbReference type="InterPro" id="IPR006694">
    <property type="entry name" value="Fatty_acid_hydroxylase"/>
</dbReference>
<keyword evidence="3 5" id="KW-1133">Transmembrane helix</keyword>
<dbReference type="GO" id="GO:0005506">
    <property type="term" value="F:iron ion binding"/>
    <property type="evidence" value="ECO:0007669"/>
    <property type="project" value="InterPro"/>
</dbReference>
<evidence type="ECO:0000259" key="6">
    <source>
        <dbReference type="Pfam" id="PF04116"/>
    </source>
</evidence>
<evidence type="ECO:0000256" key="4">
    <source>
        <dbReference type="ARBA" id="ARBA00023136"/>
    </source>
</evidence>
<dbReference type="EMBL" id="UINC01197432">
    <property type="protein sequence ID" value="SVE14918.1"/>
    <property type="molecule type" value="Genomic_DNA"/>
</dbReference>
<proteinExistence type="predicted"/>
<evidence type="ECO:0000313" key="7">
    <source>
        <dbReference type="EMBL" id="SVE14918.1"/>
    </source>
</evidence>
<reference evidence="7" key="1">
    <citation type="submission" date="2018-05" db="EMBL/GenBank/DDBJ databases">
        <authorList>
            <person name="Lanie J.A."/>
            <person name="Ng W.-L."/>
            <person name="Kazmierczak K.M."/>
            <person name="Andrzejewski T.M."/>
            <person name="Davidsen T.M."/>
            <person name="Wayne K.J."/>
            <person name="Tettelin H."/>
            <person name="Glass J.I."/>
            <person name="Rusch D."/>
            <person name="Podicherti R."/>
            <person name="Tsui H.-C.T."/>
            <person name="Winkler M.E."/>
        </authorList>
    </citation>
    <scope>NUCLEOTIDE SEQUENCE</scope>
</reference>
<keyword evidence="4 5" id="KW-0472">Membrane</keyword>
<gene>
    <name evidence="7" type="ORF">METZ01_LOCUS467772</name>
</gene>
<evidence type="ECO:0000256" key="5">
    <source>
        <dbReference type="SAM" id="Phobius"/>
    </source>
</evidence>
<dbReference type="InterPro" id="IPR050307">
    <property type="entry name" value="Sterol_Desaturase_Related"/>
</dbReference>
<dbReference type="Pfam" id="PF04116">
    <property type="entry name" value="FA_hydroxylase"/>
    <property type="match status" value="1"/>
</dbReference>
<dbReference type="PANTHER" id="PTHR11863">
    <property type="entry name" value="STEROL DESATURASE"/>
    <property type="match status" value="1"/>
</dbReference>
<organism evidence="7">
    <name type="scientific">marine metagenome</name>
    <dbReference type="NCBI Taxonomy" id="408172"/>
    <lineage>
        <taxon>unclassified sequences</taxon>
        <taxon>metagenomes</taxon>
        <taxon>ecological metagenomes</taxon>
    </lineage>
</organism>
<dbReference type="AlphaFoldDB" id="A0A383B6B0"/>
<protein>
    <recommendedName>
        <fullName evidence="6">Fatty acid hydroxylase domain-containing protein</fullName>
    </recommendedName>
</protein>
<evidence type="ECO:0000256" key="2">
    <source>
        <dbReference type="ARBA" id="ARBA00022692"/>
    </source>
</evidence>
<feature type="transmembrane region" description="Helical" evidence="5">
    <location>
        <begin position="16"/>
        <end position="37"/>
    </location>
</feature>
<dbReference type="GO" id="GO:0016020">
    <property type="term" value="C:membrane"/>
    <property type="evidence" value="ECO:0007669"/>
    <property type="project" value="UniProtKB-SubCell"/>
</dbReference>
<comment type="subcellular location">
    <subcellularLocation>
        <location evidence="1">Membrane</location>
    </subcellularLocation>
</comment>
<feature type="domain" description="Fatty acid hydroxylase" evidence="6">
    <location>
        <begin position="25"/>
        <end position="154"/>
    </location>
</feature>
<keyword evidence="2 5" id="KW-0812">Transmembrane</keyword>
<feature type="non-terminal residue" evidence="7">
    <location>
        <position position="1"/>
    </location>
</feature>
<evidence type="ECO:0000256" key="1">
    <source>
        <dbReference type="ARBA" id="ARBA00004370"/>
    </source>
</evidence>
<accession>A0A383B6B0</accession>
<evidence type="ECO:0000256" key="3">
    <source>
        <dbReference type="ARBA" id="ARBA00022989"/>
    </source>
</evidence>
<dbReference type="GO" id="GO:0008610">
    <property type="term" value="P:lipid biosynthetic process"/>
    <property type="evidence" value="ECO:0007669"/>
    <property type="project" value="InterPro"/>
</dbReference>
<sequence>NGYLGFMDFTASPVLFWGWFALLILLAPVIHSIHFYLGHRLLHVPVLYKRVHALHHKNVEIGPWSGLAMHPVEHIVYFSTVIVQWLLALHPVNALFQIHLAAFYPALSHSGFEKLQMGSKLNIDGGNHFHYLHHKYFECNYGGSLAPLDKVFNTYHDGTEEADVAMRERMRIRRG</sequence>
<name>A0A383B6B0_9ZZZZ</name>